<evidence type="ECO:0000256" key="1">
    <source>
        <dbReference type="ARBA" id="ARBA00008779"/>
    </source>
</evidence>
<keyword evidence="5" id="KW-1185">Reference proteome</keyword>
<dbReference type="PANTHER" id="PTHR43751:SF7">
    <property type="entry name" value="ARYLSULPHATASE A"/>
    <property type="match status" value="1"/>
</dbReference>
<geneLocation type="plasmid" evidence="4 5">
    <name>pPP1</name>
</geneLocation>
<sequence length="515" mass="57025">MLNIRQYFPVILLAGLGFSCQKDTQVAQKSAQPNVVVIYLDDLGLGDLSCYGATALSTPNIDQLSNEGVRFTNGYATSSTCTPSRYGILTGGYPWKNKNAEVLPGDAPLIVSTTQETLPKMFKKAGYATGAVGKWHLGLGDGTIDWNKKINLGPNEVGFDYSYIMAATNDRVPTVFVEDGLVVGLEANDPIQVDYNKNFEGQPTGLDNPELLKMQWSHGHNNSISNGIPRIGFMKGGEKALWIDEDMGENFLGKAQDFMKAHKEEPFFLYYALHQPHVPRIPNPKFAGATDLGPRGDVIVEADWLIGEFMKTLKEEGLADNTIIVFSSDNGPVLNDGYKDMAVEKVGNHKPWADRRGGKYSLYDAGTHVPFIVWAPSMVKPGTSDALVCQMDLLNSFGSLFGIQYEQSDSENVMDALLGKVAQGRDNLILEAEYRLSLRHGDWLMIPPQKGESFYHHVNMEIGRSDDYQLFNMKQDPGQQVNLAKQMPEKIEELKAIMRTKTAGYPLKFGYENAL</sequence>
<reference evidence="4 5" key="1">
    <citation type="submission" date="2021-12" db="EMBL/GenBank/DDBJ databases">
        <title>Genome sequencing of bacteria with rrn-lacking chromosome and rrn-plasmid.</title>
        <authorList>
            <person name="Anda M."/>
            <person name="Iwasaki W."/>
        </authorList>
    </citation>
    <scope>NUCLEOTIDE SEQUENCE [LARGE SCALE GENOMIC DNA]</scope>
    <source>
        <strain evidence="4 5">NBRC 101262</strain>
        <plasmid evidence="4 5">pPP1</plasmid>
    </source>
</reference>
<dbReference type="PROSITE" id="PS00523">
    <property type="entry name" value="SULFATASE_1"/>
    <property type="match status" value="1"/>
</dbReference>
<keyword evidence="4" id="KW-0614">Plasmid</keyword>
<dbReference type="InterPro" id="IPR017850">
    <property type="entry name" value="Alkaline_phosphatase_core_sf"/>
</dbReference>
<dbReference type="PROSITE" id="PS51257">
    <property type="entry name" value="PROKAR_LIPOPROTEIN"/>
    <property type="match status" value="1"/>
</dbReference>
<dbReference type="EMBL" id="AP025293">
    <property type="protein sequence ID" value="BDD00827.1"/>
    <property type="molecule type" value="Genomic_DNA"/>
</dbReference>
<accession>A0ABM7VIN0</accession>
<dbReference type="PANTHER" id="PTHR43751">
    <property type="entry name" value="SULFATASE"/>
    <property type="match status" value="1"/>
</dbReference>
<evidence type="ECO:0000256" key="2">
    <source>
        <dbReference type="ARBA" id="ARBA00022801"/>
    </source>
</evidence>
<organism evidence="4 5">
    <name type="scientific">Persicobacter psychrovividus</name>
    <dbReference type="NCBI Taxonomy" id="387638"/>
    <lineage>
        <taxon>Bacteria</taxon>
        <taxon>Pseudomonadati</taxon>
        <taxon>Bacteroidota</taxon>
        <taxon>Cytophagia</taxon>
        <taxon>Cytophagales</taxon>
        <taxon>Persicobacteraceae</taxon>
        <taxon>Persicobacter</taxon>
    </lineage>
</organism>
<proteinExistence type="inferred from homology"/>
<dbReference type="InterPro" id="IPR000917">
    <property type="entry name" value="Sulfatase_N"/>
</dbReference>
<dbReference type="PROSITE" id="PS00149">
    <property type="entry name" value="SULFATASE_2"/>
    <property type="match status" value="1"/>
</dbReference>
<dbReference type="SUPFAM" id="SSF53649">
    <property type="entry name" value="Alkaline phosphatase-like"/>
    <property type="match status" value="1"/>
</dbReference>
<gene>
    <name evidence="4" type="ORF">PEPS_31070</name>
</gene>
<protein>
    <submittedName>
        <fullName evidence="4">Arylsulfatase</fullName>
    </submittedName>
</protein>
<dbReference type="InterPro" id="IPR052701">
    <property type="entry name" value="GAG_Ulvan_Degrading_Sulfatases"/>
</dbReference>
<dbReference type="Pfam" id="PF00884">
    <property type="entry name" value="Sulfatase"/>
    <property type="match status" value="1"/>
</dbReference>
<comment type="similarity">
    <text evidence="1">Belongs to the sulfatase family.</text>
</comment>
<dbReference type="Gene3D" id="3.40.720.10">
    <property type="entry name" value="Alkaline Phosphatase, subunit A"/>
    <property type="match status" value="1"/>
</dbReference>
<dbReference type="InterPro" id="IPR024607">
    <property type="entry name" value="Sulfatase_CS"/>
</dbReference>
<dbReference type="Gene3D" id="3.30.1120.10">
    <property type="match status" value="1"/>
</dbReference>
<dbReference type="Proteomes" id="UP001354989">
    <property type="component" value="Plasmid pPP1"/>
</dbReference>
<feature type="domain" description="Sulfatase N-terminal" evidence="3">
    <location>
        <begin position="33"/>
        <end position="403"/>
    </location>
</feature>
<name>A0ABM7VIN0_9BACT</name>
<evidence type="ECO:0000259" key="3">
    <source>
        <dbReference type="Pfam" id="PF00884"/>
    </source>
</evidence>
<evidence type="ECO:0000313" key="4">
    <source>
        <dbReference type="EMBL" id="BDD00827.1"/>
    </source>
</evidence>
<dbReference type="RefSeq" id="WP_338398088.1">
    <property type="nucleotide sequence ID" value="NZ_AP025293.1"/>
</dbReference>
<evidence type="ECO:0000313" key="5">
    <source>
        <dbReference type="Proteomes" id="UP001354989"/>
    </source>
</evidence>
<keyword evidence="2" id="KW-0378">Hydrolase</keyword>